<name>A0A6N9H5N3_9MICO</name>
<evidence type="ECO:0000313" key="2">
    <source>
        <dbReference type="Proteomes" id="UP000469215"/>
    </source>
</evidence>
<gene>
    <name evidence="1" type="ORF">GSY69_04370</name>
</gene>
<dbReference type="RefSeq" id="WP_160952659.1">
    <property type="nucleotide sequence ID" value="NZ_WWEQ01000012.1"/>
</dbReference>
<dbReference type="EMBL" id="WWEQ01000012">
    <property type="protein sequence ID" value="MYM19223.1"/>
    <property type="molecule type" value="Genomic_DNA"/>
</dbReference>
<proteinExistence type="predicted"/>
<protein>
    <submittedName>
        <fullName evidence="1">Uncharacterized protein</fullName>
    </submittedName>
</protein>
<evidence type="ECO:0000313" key="1">
    <source>
        <dbReference type="EMBL" id="MYM19223.1"/>
    </source>
</evidence>
<reference evidence="1 2" key="1">
    <citation type="submission" date="2020-01" db="EMBL/GenBank/DDBJ databases">
        <authorList>
            <person name="Deng T."/>
        </authorList>
    </citation>
    <scope>NUCLEOTIDE SEQUENCE [LARGE SCALE GENOMIC DNA]</scope>
    <source>
        <strain evidence="1 2">5221</strain>
    </source>
</reference>
<comment type="caution">
    <text evidence="1">The sequence shown here is derived from an EMBL/GenBank/DDBJ whole genome shotgun (WGS) entry which is preliminary data.</text>
</comment>
<organism evidence="1 2">
    <name type="scientific">Brevibacterium rongguiense</name>
    <dbReference type="NCBI Taxonomy" id="2695267"/>
    <lineage>
        <taxon>Bacteria</taxon>
        <taxon>Bacillati</taxon>
        <taxon>Actinomycetota</taxon>
        <taxon>Actinomycetes</taxon>
        <taxon>Micrococcales</taxon>
        <taxon>Brevibacteriaceae</taxon>
        <taxon>Brevibacterium</taxon>
    </lineage>
</organism>
<dbReference type="AlphaFoldDB" id="A0A6N9H5N3"/>
<keyword evidence="2" id="KW-1185">Reference proteome</keyword>
<sequence length="135" mass="14539">MHDSTAAIPGWDPADPLVVKATWSAVRRRGRWTPVPFIEAFPKGSNIELNFLKAPTDVPTIEVEVRPGMGGLLIVVPDSWGVNTDRLTAGWGSIRSHAAAAARPGSPLIAVSGSMGLGTFRSRGPNRFDRKRLAR</sequence>
<dbReference type="Proteomes" id="UP000469215">
    <property type="component" value="Unassembled WGS sequence"/>
</dbReference>
<accession>A0A6N9H5N3</accession>